<dbReference type="CDD" id="cd07812">
    <property type="entry name" value="SRPBCC"/>
    <property type="match status" value="1"/>
</dbReference>
<evidence type="ECO:0000313" key="2">
    <source>
        <dbReference type="Proteomes" id="UP001595629"/>
    </source>
</evidence>
<accession>A0ABV7TDB7</accession>
<dbReference type="Gene3D" id="3.30.530.20">
    <property type="match status" value="1"/>
</dbReference>
<name>A0ABV7TDB7_9RHOB</name>
<dbReference type="InterPro" id="IPR023393">
    <property type="entry name" value="START-like_dom_sf"/>
</dbReference>
<dbReference type="RefSeq" id="WP_386734373.1">
    <property type="nucleotide sequence ID" value="NZ_JBHRXI010000004.1"/>
</dbReference>
<reference evidence="2" key="1">
    <citation type="journal article" date="2019" name="Int. J. Syst. Evol. Microbiol.">
        <title>The Global Catalogue of Microorganisms (GCM) 10K type strain sequencing project: providing services to taxonomists for standard genome sequencing and annotation.</title>
        <authorList>
            <consortium name="The Broad Institute Genomics Platform"/>
            <consortium name="The Broad Institute Genome Sequencing Center for Infectious Disease"/>
            <person name="Wu L."/>
            <person name="Ma J."/>
        </authorList>
    </citation>
    <scope>NUCLEOTIDE SEQUENCE [LARGE SCALE GENOMIC DNA]</scope>
    <source>
        <strain evidence="2">KCTC 42911</strain>
    </source>
</reference>
<comment type="caution">
    <text evidence="1">The sequence shown here is derived from an EMBL/GenBank/DDBJ whole genome shotgun (WGS) entry which is preliminary data.</text>
</comment>
<gene>
    <name evidence="1" type="ORF">ACFORG_05450</name>
</gene>
<dbReference type="SUPFAM" id="SSF55961">
    <property type="entry name" value="Bet v1-like"/>
    <property type="match status" value="1"/>
</dbReference>
<dbReference type="Proteomes" id="UP001595629">
    <property type="component" value="Unassembled WGS sequence"/>
</dbReference>
<sequence>MEFTAKEDIEAPIDAVFAMLSEFETFERSAIRRGFEVRRVDENAPIGPGMAWDTVFQIRGKTREMHLVLKRYEAPTLMRFEGHGKGLDGTAVIELLSLSAKRTRMSFHLELGAKTLAARLFLQSLRLARTRLEHKARVKLAEFAKNLEERYTRQA</sequence>
<dbReference type="InterPro" id="IPR019587">
    <property type="entry name" value="Polyketide_cyclase/dehydratase"/>
</dbReference>
<evidence type="ECO:0000313" key="1">
    <source>
        <dbReference type="EMBL" id="MFC3613200.1"/>
    </source>
</evidence>
<protein>
    <submittedName>
        <fullName evidence="1">SRPBCC family protein</fullName>
    </submittedName>
</protein>
<keyword evidence="2" id="KW-1185">Reference proteome</keyword>
<organism evidence="1 2">
    <name type="scientific">Lutimaribacter marinistellae</name>
    <dbReference type="NCBI Taxonomy" id="1820329"/>
    <lineage>
        <taxon>Bacteria</taxon>
        <taxon>Pseudomonadati</taxon>
        <taxon>Pseudomonadota</taxon>
        <taxon>Alphaproteobacteria</taxon>
        <taxon>Rhodobacterales</taxon>
        <taxon>Roseobacteraceae</taxon>
        <taxon>Lutimaribacter</taxon>
    </lineage>
</organism>
<dbReference type="EMBL" id="JBHRXI010000004">
    <property type="protein sequence ID" value="MFC3613200.1"/>
    <property type="molecule type" value="Genomic_DNA"/>
</dbReference>
<proteinExistence type="predicted"/>
<dbReference type="Pfam" id="PF10604">
    <property type="entry name" value="Polyketide_cyc2"/>
    <property type="match status" value="1"/>
</dbReference>